<sequence>MFIILKRILEWMILFIFFFLLTLFLYQFLLVLSDWIQPIDQFKEPSGRAVKVIDMGNGTEIQNSEDVIDRLKLFYWLGE</sequence>
<dbReference type="RefSeq" id="WP_068723734.1">
    <property type="nucleotide sequence ID" value="NZ_LSKU01000001.1"/>
</dbReference>
<accession>A0A135L2Y0</accession>
<proteinExistence type="predicted"/>
<keyword evidence="3" id="KW-1185">Reference proteome</keyword>
<dbReference type="InterPro" id="IPR025321">
    <property type="entry name" value="DUF4227"/>
</dbReference>
<dbReference type="Proteomes" id="UP000070352">
    <property type="component" value="Unassembled WGS sequence"/>
</dbReference>
<dbReference type="STRING" id="1413211.U473_04405"/>
<keyword evidence="1" id="KW-0812">Transmembrane</keyword>
<evidence type="ECO:0000256" key="1">
    <source>
        <dbReference type="SAM" id="Phobius"/>
    </source>
</evidence>
<reference evidence="2 3" key="1">
    <citation type="submission" date="2016-02" db="EMBL/GenBank/DDBJ databases">
        <title>Draft Genome for Tepidibacillus decaturensis nov. sp. Strain Z9, an Anaerobic, Moderately Thermophilic and Heterotrophic Bacterium from Deep Subsurface of the Illinois Basin, USA.</title>
        <authorList>
            <person name="Dong Y."/>
            <person name="Chang J.Y."/>
            <person name="Sanford R."/>
            <person name="Fouke B.W."/>
        </authorList>
    </citation>
    <scope>NUCLEOTIDE SEQUENCE [LARGE SCALE GENOMIC DNA]</scope>
    <source>
        <strain evidence="2 3">Z9</strain>
    </source>
</reference>
<dbReference type="OrthoDB" id="2691647at2"/>
<comment type="caution">
    <text evidence="2">The sequence shown here is derived from an EMBL/GenBank/DDBJ whole genome shotgun (WGS) entry which is preliminary data.</text>
</comment>
<protein>
    <recommendedName>
        <fullName evidence="4">DUF4227 domain-containing protein</fullName>
    </recommendedName>
</protein>
<gene>
    <name evidence="2" type="ORF">U473_04405</name>
</gene>
<keyword evidence="1" id="KW-0472">Membrane</keyword>
<evidence type="ECO:0000313" key="3">
    <source>
        <dbReference type="Proteomes" id="UP000070352"/>
    </source>
</evidence>
<dbReference type="EMBL" id="LSKU01000001">
    <property type="protein sequence ID" value="KXG43341.1"/>
    <property type="molecule type" value="Genomic_DNA"/>
</dbReference>
<feature type="transmembrane region" description="Helical" evidence="1">
    <location>
        <begin position="12"/>
        <end position="32"/>
    </location>
</feature>
<dbReference type="Pfam" id="PF14004">
    <property type="entry name" value="DUF4227"/>
    <property type="match status" value="1"/>
</dbReference>
<keyword evidence="1" id="KW-1133">Transmembrane helix</keyword>
<organism evidence="2 3">
    <name type="scientific">Tepidibacillus decaturensis</name>
    <dbReference type="NCBI Taxonomy" id="1413211"/>
    <lineage>
        <taxon>Bacteria</taxon>
        <taxon>Bacillati</taxon>
        <taxon>Bacillota</taxon>
        <taxon>Bacilli</taxon>
        <taxon>Bacillales</taxon>
        <taxon>Bacillaceae</taxon>
        <taxon>Tepidibacillus</taxon>
    </lineage>
</organism>
<evidence type="ECO:0008006" key="4">
    <source>
        <dbReference type="Google" id="ProtNLM"/>
    </source>
</evidence>
<dbReference type="AlphaFoldDB" id="A0A135L2Y0"/>
<name>A0A135L2Y0_9BACI</name>
<evidence type="ECO:0000313" key="2">
    <source>
        <dbReference type="EMBL" id="KXG43341.1"/>
    </source>
</evidence>